<dbReference type="GO" id="GO:0000781">
    <property type="term" value="C:chromosome, telomeric region"/>
    <property type="evidence" value="ECO:0007669"/>
    <property type="project" value="UniProtKB-ARBA"/>
</dbReference>
<dbReference type="FunFam" id="2.40.50.140:FF:000117">
    <property type="entry name" value="Replication protein A subunit"/>
    <property type="match status" value="1"/>
</dbReference>
<dbReference type="InterPro" id="IPR031657">
    <property type="entry name" value="REPA_OB_2"/>
</dbReference>
<dbReference type="InterPro" id="IPR004365">
    <property type="entry name" value="NA-bd_OB_tRNA"/>
</dbReference>
<evidence type="ECO:0000256" key="6">
    <source>
        <dbReference type="ARBA" id="ARBA00022833"/>
    </source>
</evidence>
<dbReference type="InterPro" id="IPR013955">
    <property type="entry name" value="Rep_factor-A_C"/>
</dbReference>
<dbReference type="InterPro" id="IPR047192">
    <property type="entry name" value="Euk_RPA1_DBD_C"/>
</dbReference>
<protein>
    <recommendedName>
        <fullName evidence="9">Replication protein A subunit</fullName>
    </recommendedName>
</protein>
<keyword evidence="6 9" id="KW-0862">Zinc</keyword>
<name>A0A8I3A7D8_9AGAM</name>
<dbReference type="PANTHER" id="PTHR47165">
    <property type="entry name" value="OS03G0429900 PROTEIN"/>
    <property type="match status" value="1"/>
</dbReference>
<dbReference type="Gene3D" id="2.40.50.140">
    <property type="entry name" value="Nucleic acid-binding proteins"/>
    <property type="match status" value="4"/>
</dbReference>
<evidence type="ECO:0000256" key="10">
    <source>
        <dbReference type="SAM" id="MobiDB-lite"/>
    </source>
</evidence>
<dbReference type="GO" id="GO:0008270">
    <property type="term" value="F:zinc ion binding"/>
    <property type="evidence" value="ECO:0007669"/>
    <property type="project" value="UniProtKB-KW"/>
</dbReference>
<evidence type="ECO:0000256" key="2">
    <source>
        <dbReference type="ARBA" id="ARBA00005690"/>
    </source>
</evidence>
<dbReference type="PANTHER" id="PTHR47165:SF4">
    <property type="entry name" value="OS03G0429900 PROTEIN"/>
    <property type="match status" value="1"/>
</dbReference>
<keyword evidence="4 9" id="KW-0479">Metal-binding</keyword>
<dbReference type="CDD" id="cd04477">
    <property type="entry name" value="RPA1N"/>
    <property type="match status" value="1"/>
</dbReference>
<dbReference type="CDD" id="cd04475">
    <property type="entry name" value="RPA1_DBD_B"/>
    <property type="match status" value="1"/>
</dbReference>
<dbReference type="EMBL" id="JAGFBS010000025">
    <property type="protein sequence ID" value="KAG6372888.1"/>
    <property type="molecule type" value="Genomic_DNA"/>
</dbReference>
<sequence>MSQQQLSAGVCARLSEAAPDEVDGLGAGYTVQLLSIKKVNQTTSAAPAIDRYRIIFSDGVHFVQAMLATQLNDLVSRGEIIKNSIVVIDKLTCNFVQDKKLLIILDLQVVSKEEEKIGNPVSAPSSSILPPDTATETPEASTSTASRPVVSRPAAARPAASGGEGRSIYPIEGLSPYQNNWTVKARVTHKADIRTWSNQRGEGKLFNVTLMDETGEIRATGFNAAVDELYDKLEEGKVYYISRGRVNLAKKKFSNVQNDYEMTLERNTVIEECVDTTNLPTIKYNFISLASMENLQKDATCDVIGIIKEVGPLGEVVSKATNKSVAKRDLTIVDKSLYSVRMTIWGRQAETFTADDLPVVAFKGVKVGDFGGRSLSMLSSSYMSISPDIEEAHLLRGWYDGFGTDKTFQSQSNTMLPGGSSFSGFNRNEMRHLSDVKESQLGMSDKTDIFSTRATVMHIKGENIAYPACPTQGCSKKVTDIGDGWRCEKCDKTYERPEYRYVMSMAVADWSGQLWLQGFNDAGLAVFGKTADEIMEIKERNESDYNALMAHSAGKTFNFSCRAKQDTYNDQTRLRYGVSKMSSVDYYEEAKGLRDLIKESSWAR</sequence>
<evidence type="ECO:0000256" key="8">
    <source>
        <dbReference type="ARBA" id="ARBA00023242"/>
    </source>
</evidence>
<evidence type="ECO:0000256" key="1">
    <source>
        <dbReference type="ARBA" id="ARBA00004123"/>
    </source>
</evidence>
<evidence type="ECO:0000256" key="7">
    <source>
        <dbReference type="ARBA" id="ARBA00023125"/>
    </source>
</evidence>
<organism evidence="15 16">
    <name type="scientific">Boletus reticuloceps</name>
    <dbReference type="NCBI Taxonomy" id="495285"/>
    <lineage>
        <taxon>Eukaryota</taxon>
        <taxon>Fungi</taxon>
        <taxon>Dikarya</taxon>
        <taxon>Basidiomycota</taxon>
        <taxon>Agaricomycotina</taxon>
        <taxon>Agaricomycetes</taxon>
        <taxon>Agaricomycetidae</taxon>
        <taxon>Boletales</taxon>
        <taxon>Boletineae</taxon>
        <taxon>Boletaceae</taxon>
        <taxon>Boletoideae</taxon>
        <taxon>Boletus</taxon>
    </lineage>
</organism>
<evidence type="ECO:0000313" key="15">
    <source>
        <dbReference type="EMBL" id="KAG6372888.1"/>
    </source>
</evidence>
<keyword evidence="3 9" id="KW-0235">DNA replication</keyword>
<comment type="function">
    <text evidence="9">As part of the replication protein A (RPA/RP-A), a single-stranded DNA-binding heterotrimeric complex, may play an essential role in DNA replication, recombination and repair. Binds and stabilizes single-stranded DNA intermediates, preventing complementary DNA reannealing and recruiting different proteins involved in DNA metabolism.</text>
</comment>
<feature type="domain" description="Replication protein A OB" evidence="14">
    <location>
        <begin position="290"/>
        <end position="385"/>
    </location>
</feature>
<dbReference type="GO" id="GO:0007004">
    <property type="term" value="P:telomere maintenance via telomerase"/>
    <property type="evidence" value="ECO:0007669"/>
    <property type="project" value="UniProtKB-ARBA"/>
</dbReference>
<evidence type="ECO:0000259" key="11">
    <source>
        <dbReference type="Pfam" id="PF01336"/>
    </source>
</evidence>
<keyword evidence="8 9" id="KW-0539">Nucleus</keyword>
<evidence type="ECO:0000256" key="4">
    <source>
        <dbReference type="ARBA" id="ARBA00022723"/>
    </source>
</evidence>
<dbReference type="OrthoDB" id="1751331at2759"/>
<dbReference type="CDD" id="cd04476">
    <property type="entry name" value="RPA1_DBD_C"/>
    <property type="match status" value="1"/>
</dbReference>
<comment type="subcellular location">
    <subcellularLocation>
        <location evidence="1 9">Nucleus</location>
    </subcellularLocation>
</comment>
<dbReference type="FunFam" id="2.40.50.140:FF:000090">
    <property type="entry name" value="Replication protein A subunit"/>
    <property type="match status" value="1"/>
</dbReference>
<keyword evidence="7 9" id="KW-0238">DNA-binding</keyword>
<evidence type="ECO:0000256" key="5">
    <source>
        <dbReference type="ARBA" id="ARBA00022771"/>
    </source>
</evidence>
<dbReference type="CDD" id="cd04474">
    <property type="entry name" value="RPA1_DBD_A"/>
    <property type="match status" value="1"/>
</dbReference>
<dbReference type="SUPFAM" id="SSF50249">
    <property type="entry name" value="Nucleic acid-binding proteins"/>
    <property type="match status" value="4"/>
</dbReference>
<evidence type="ECO:0000256" key="9">
    <source>
        <dbReference type="RuleBase" id="RU364130"/>
    </source>
</evidence>
<dbReference type="NCBIfam" id="TIGR00617">
    <property type="entry name" value="rpa1"/>
    <property type="match status" value="1"/>
</dbReference>
<dbReference type="InterPro" id="IPR012340">
    <property type="entry name" value="NA-bd_OB-fold"/>
</dbReference>
<dbReference type="InterPro" id="IPR007199">
    <property type="entry name" value="Rep_factor-A_N"/>
</dbReference>
<evidence type="ECO:0000259" key="12">
    <source>
        <dbReference type="Pfam" id="PF04057"/>
    </source>
</evidence>
<evidence type="ECO:0000256" key="3">
    <source>
        <dbReference type="ARBA" id="ARBA00022705"/>
    </source>
</evidence>
<comment type="similarity">
    <text evidence="2 9">Belongs to the replication factor A protein 1 family.</text>
</comment>
<evidence type="ECO:0000259" key="14">
    <source>
        <dbReference type="Pfam" id="PF16900"/>
    </source>
</evidence>
<dbReference type="Pfam" id="PF16900">
    <property type="entry name" value="REPA_OB_2"/>
    <property type="match status" value="1"/>
</dbReference>
<dbReference type="GO" id="GO:0006281">
    <property type="term" value="P:DNA repair"/>
    <property type="evidence" value="ECO:0007669"/>
    <property type="project" value="InterPro"/>
</dbReference>
<feature type="domain" description="OB" evidence="11">
    <location>
        <begin position="181"/>
        <end position="265"/>
    </location>
</feature>
<evidence type="ECO:0000313" key="16">
    <source>
        <dbReference type="Proteomes" id="UP000683000"/>
    </source>
</evidence>
<feature type="compositionally biased region" description="Low complexity" evidence="10">
    <location>
        <begin position="130"/>
        <end position="161"/>
    </location>
</feature>
<keyword evidence="5 9" id="KW-0863">Zinc-finger</keyword>
<dbReference type="Proteomes" id="UP000683000">
    <property type="component" value="Unassembled WGS sequence"/>
</dbReference>
<dbReference type="GO" id="GO:0005662">
    <property type="term" value="C:DNA replication factor A complex"/>
    <property type="evidence" value="ECO:0007669"/>
    <property type="project" value="UniProtKB-ARBA"/>
</dbReference>
<keyword evidence="16" id="KW-1185">Reference proteome</keyword>
<dbReference type="Pfam" id="PF04057">
    <property type="entry name" value="Rep-A_N"/>
    <property type="match status" value="1"/>
</dbReference>
<comment type="subunit">
    <text evidence="9">Component of the heterotrimeric canonical replication protein A complex (RPA).</text>
</comment>
<comment type="caution">
    <text evidence="15">The sequence shown here is derived from an EMBL/GenBank/DDBJ whole genome shotgun (WGS) entry which is preliminary data.</text>
</comment>
<reference evidence="15" key="1">
    <citation type="submission" date="2021-03" db="EMBL/GenBank/DDBJ databases">
        <title>Evolutionary innovations through gain and loss of genes in the ectomycorrhizal Boletales.</title>
        <authorList>
            <person name="Wu G."/>
            <person name="Miyauchi S."/>
            <person name="Morin E."/>
            <person name="Yang Z.-L."/>
            <person name="Xu J."/>
            <person name="Martin F.M."/>
        </authorList>
    </citation>
    <scope>NUCLEOTIDE SEQUENCE</scope>
    <source>
        <strain evidence="15">BR01</strain>
    </source>
</reference>
<dbReference type="GO" id="GO:0003677">
    <property type="term" value="F:DNA binding"/>
    <property type="evidence" value="ECO:0007669"/>
    <property type="project" value="UniProtKB-KW"/>
</dbReference>
<dbReference type="FunFam" id="2.40.50.140:FF:000041">
    <property type="entry name" value="Replication protein A subunit"/>
    <property type="match status" value="1"/>
</dbReference>
<dbReference type="Pfam" id="PF01336">
    <property type="entry name" value="tRNA_anti-codon"/>
    <property type="match status" value="1"/>
</dbReference>
<gene>
    <name evidence="15" type="ORF">JVT61DRAFT_7323</name>
</gene>
<dbReference type="FunFam" id="2.40.50.140:FF:000064">
    <property type="entry name" value="Replication protein A subunit"/>
    <property type="match status" value="1"/>
</dbReference>
<dbReference type="Pfam" id="PF08646">
    <property type="entry name" value="Rep_fac-A_C"/>
    <property type="match status" value="1"/>
</dbReference>
<dbReference type="InterPro" id="IPR004591">
    <property type="entry name" value="Rfa1"/>
</dbReference>
<feature type="domain" description="Replication factor-A protein 1 N-terminal" evidence="12">
    <location>
        <begin position="28"/>
        <end position="111"/>
    </location>
</feature>
<dbReference type="GO" id="GO:0006260">
    <property type="term" value="P:DNA replication"/>
    <property type="evidence" value="ECO:0007669"/>
    <property type="project" value="UniProtKB-KW"/>
</dbReference>
<evidence type="ECO:0000259" key="13">
    <source>
        <dbReference type="Pfam" id="PF08646"/>
    </source>
</evidence>
<proteinExistence type="inferred from homology"/>
<feature type="region of interest" description="Disordered" evidence="10">
    <location>
        <begin position="116"/>
        <end position="163"/>
    </location>
</feature>
<dbReference type="AlphaFoldDB" id="A0A8I3A7D8"/>
<feature type="domain" description="Replication factor A C-terminal" evidence="13">
    <location>
        <begin position="450"/>
        <end position="592"/>
    </location>
</feature>
<accession>A0A8I3A7D8</accession>
<dbReference type="GO" id="GO:0006310">
    <property type="term" value="P:DNA recombination"/>
    <property type="evidence" value="ECO:0007669"/>
    <property type="project" value="InterPro"/>
</dbReference>